<evidence type="ECO:0000313" key="1">
    <source>
        <dbReference type="EMBL" id="PPQ87051.1"/>
    </source>
</evidence>
<gene>
    <name evidence="1" type="ORF">CVT26_005311</name>
</gene>
<dbReference type="EMBL" id="NHYE01003961">
    <property type="protein sequence ID" value="PPQ87051.1"/>
    <property type="molecule type" value="Genomic_DNA"/>
</dbReference>
<organism evidence="1 2">
    <name type="scientific">Gymnopilus dilepis</name>
    <dbReference type="NCBI Taxonomy" id="231916"/>
    <lineage>
        <taxon>Eukaryota</taxon>
        <taxon>Fungi</taxon>
        <taxon>Dikarya</taxon>
        <taxon>Basidiomycota</taxon>
        <taxon>Agaricomycotina</taxon>
        <taxon>Agaricomycetes</taxon>
        <taxon>Agaricomycetidae</taxon>
        <taxon>Agaricales</taxon>
        <taxon>Agaricineae</taxon>
        <taxon>Hymenogastraceae</taxon>
        <taxon>Gymnopilus</taxon>
    </lineage>
</organism>
<dbReference type="Proteomes" id="UP000284706">
    <property type="component" value="Unassembled WGS sequence"/>
</dbReference>
<protein>
    <submittedName>
        <fullName evidence="1">Uncharacterized protein</fullName>
    </submittedName>
</protein>
<keyword evidence="2" id="KW-1185">Reference proteome</keyword>
<name>A0A409X8K7_9AGAR</name>
<proteinExistence type="predicted"/>
<sequence length="125" mass="14007">FTRETRPLELQLGGSQRATEDASDFLTLPSGETLSLFGIALNTARKNCVNVSTIHLPPSYNLALTLSLLYTSFPLHSSQRFAYPPTQAPTAVISHRITPAQFWLASLARHDFWFVPWSALHWKPV</sequence>
<evidence type="ECO:0000313" key="2">
    <source>
        <dbReference type="Proteomes" id="UP000284706"/>
    </source>
</evidence>
<feature type="non-terminal residue" evidence="1">
    <location>
        <position position="1"/>
    </location>
</feature>
<accession>A0A409X8K7</accession>
<dbReference type="InParanoid" id="A0A409X8K7"/>
<comment type="caution">
    <text evidence="1">The sequence shown here is derived from an EMBL/GenBank/DDBJ whole genome shotgun (WGS) entry which is preliminary data.</text>
</comment>
<reference evidence="1 2" key="1">
    <citation type="journal article" date="2018" name="Evol. Lett.">
        <title>Horizontal gene cluster transfer increased hallucinogenic mushroom diversity.</title>
        <authorList>
            <person name="Reynolds H.T."/>
            <person name="Vijayakumar V."/>
            <person name="Gluck-Thaler E."/>
            <person name="Korotkin H.B."/>
            <person name="Matheny P.B."/>
            <person name="Slot J.C."/>
        </authorList>
    </citation>
    <scope>NUCLEOTIDE SEQUENCE [LARGE SCALE GENOMIC DNA]</scope>
    <source>
        <strain evidence="1 2">SRW20</strain>
    </source>
</reference>
<dbReference type="AlphaFoldDB" id="A0A409X8K7"/>